<dbReference type="InterPro" id="IPR013083">
    <property type="entry name" value="Znf_RING/FYVE/PHD"/>
</dbReference>
<dbReference type="Proteomes" id="UP000272942">
    <property type="component" value="Unassembled WGS sequence"/>
</dbReference>
<feature type="domain" description="UBR-type" evidence="6">
    <location>
        <begin position="57"/>
        <end position="129"/>
    </location>
</feature>
<evidence type="ECO:0000256" key="2">
    <source>
        <dbReference type="ARBA" id="ARBA00022771"/>
    </source>
</evidence>
<dbReference type="GO" id="GO:0008270">
    <property type="term" value="F:zinc ion binding"/>
    <property type="evidence" value="ECO:0007669"/>
    <property type="project" value="UniProtKB-KW"/>
</dbReference>
<dbReference type="PANTHER" id="PTHR13513:SF9">
    <property type="entry name" value="E3 UBIQUITIN-PROTEIN LIGASE UBR7-RELATED"/>
    <property type="match status" value="1"/>
</dbReference>
<protein>
    <submittedName>
        <fullName evidence="9">UBR-type domain-containing protein</fullName>
    </submittedName>
</protein>
<proteinExistence type="predicted"/>
<reference evidence="9" key="1">
    <citation type="submission" date="2016-06" db="UniProtKB">
        <authorList>
            <consortium name="WormBaseParasite"/>
        </authorList>
    </citation>
    <scope>IDENTIFICATION</scope>
</reference>
<feature type="zinc finger region" description="UBR-type" evidence="4">
    <location>
        <begin position="57"/>
        <end position="129"/>
    </location>
</feature>
<evidence type="ECO:0000256" key="5">
    <source>
        <dbReference type="SAM" id="SignalP"/>
    </source>
</evidence>
<dbReference type="InterPro" id="IPR011011">
    <property type="entry name" value="Znf_FYVE_PHD"/>
</dbReference>
<evidence type="ECO:0000313" key="8">
    <source>
        <dbReference type="Proteomes" id="UP000272942"/>
    </source>
</evidence>
<dbReference type="CDD" id="cd15542">
    <property type="entry name" value="PHD_UBR7"/>
    <property type="match status" value="1"/>
</dbReference>
<keyword evidence="2" id="KW-0863">Zinc-finger</keyword>
<keyword evidence="5" id="KW-0732">Signal</keyword>
<keyword evidence="1" id="KW-0479">Metal-binding</keyword>
<accession>A0A183BFW0</accession>
<dbReference type="InterPro" id="IPR040204">
    <property type="entry name" value="UBR7"/>
</dbReference>
<feature type="chain" id="PRO_5043138400" evidence="5">
    <location>
        <begin position="22"/>
        <end position="341"/>
    </location>
</feature>
<dbReference type="InterPro" id="IPR003126">
    <property type="entry name" value="Znf_UBR"/>
</dbReference>
<name>A0A183BFW0_9TREM</name>
<dbReference type="PROSITE" id="PS51157">
    <property type="entry name" value="ZF_UBR"/>
    <property type="match status" value="1"/>
</dbReference>
<gene>
    <name evidence="7" type="ORF">ECPE_LOCUS18095</name>
</gene>
<dbReference type="Pfam" id="PF02207">
    <property type="entry name" value="zf-UBR"/>
    <property type="match status" value="1"/>
</dbReference>
<evidence type="ECO:0000256" key="4">
    <source>
        <dbReference type="PROSITE-ProRule" id="PRU00508"/>
    </source>
</evidence>
<dbReference type="OrthoDB" id="10262564at2759"/>
<organism evidence="9">
    <name type="scientific">Echinostoma caproni</name>
    <dbReference type="NCBI Taxonomy" id="27848"/>
    <lineage>
        <taxon>Eukaryota</taxon>
        <taxon>Metazoa</taxon>
        <taxon>Spiralia</taxon>
        <taxon>Lophotrochozoa</taxon>
        <taxon>Platyhelminthes</taxon>
        <taxon>Trematoda</taxon>
        <taxon>Digenea</taxon>
        <taxon>Plagiorchiida</taxon>
        <taxon>Echinostomata</taxon>
        <taxon>Echinostomatoidea</taxon>
        <taxon>Echinostomatidae</taxon>
        <taxon>Echinostoma</taxon>
    </lineage>
</organism>
<evidence type="ECO:0000313" key="9">
    <source>
        <dbReference type="WBParaSite" id="ECPE_0001814401-mRNA-1"/>
    </source>
</evidence>
<dbReference type="AlphaFoldDB" id="A0A183BFW0"/>
<keyword evidence="8" id="KW-1185">Reference proteome</keyword>
<dbReference type="InterPro" id="IPR047506">
    <property type="entry name" value="UBR7-like_UBR-box"/>
</dbReference>
<feature type="signal peptide" evidence="5">
    <location>
        <begin position="1"/>
        <end position="21"/>
    </location>
</feature>
<evidence type="ECO:0000256" key="1">
    <source>
        <dbReference type="ARBA" id="ARBA00022723"/>
    </source>
</evidence>
<dbReference type="GO" id="GO:0061630">
    <property type="term" value="F:ubiquitin protein ligase activity"/>
    <property type="evidence" value="ECO:0007669"/>
    <property type="project" value="InterPro"/>
</dbReference>
<dbReference type="SMART" id="SM00396">
    <property type="entry name" value="ZnF_UBR1"/>
    <property type="match status" value="1"/>
</dbReference>
<dbReference type="PANTHER" id="PTHR13513">
    <property type="entry name" value="E3 UBIQUITIN-PROTEIN LIGASE UBR7"/>
    <property type="match status" value="1"/>
</dbReference>
<evidence type="ECO:0000313" key="7">
    <source>
        <dbReference type="EMBL" id="VDP95574.1"/>
    </source>
</evidence>
<sequence length="341" mass="39002">MVVQTELIHFVIFFTIPFSSFSDMASDDSDDEVRVADILDSMNEEMAVVMGGLESDAVCSFTKGYMKRQAVYACRTCLNISTSLAGFCYQCSVNCHAEHDVVELYTKRNFRCDCGNAKFNGFRCILWEEKDDENVGNQYNSNFSNKYCTCKRPYPDEDYEGCEEMIQCGICEDWFHVEHLNMGNQFVKPEEYEEMTCFQCARKHAFLLLYGMYAKEQPLTNMINGALSECQNGNNDILCINESDAKRSRLESTSDLLSSSACRLSSLISDLNLNIRDTYQIQTSDLHLIDESKTPSIFWSEGWRDRLCCCSKCKVSCIIVSFIESIFAFDCQLYVPHCITE</sequence>
<dbReference type="WBParaSite" id="ECPE_0001814401-mRNA-1">
    <property type="protein sequence ID" value="ECPE_0001814401-mRNA-1"/>
    <property type="gene ID" value="ECPE_0001814401"/>
</dbReference>
<dbReference type="SUPFAM" id="SSF57903">
    <property type="entry name" value="FYVE/PHD zinc finger"/>
    <property type="match status" value="1"/>
</dbReference>
<dbReference type="EMBL" id="UZAN01074509">
    <property type="protein sequence ID" value="VDP95574.1"/>
    <property type="molecule type" value="Genomic_DNA"/>
</dbReference>
<evidence type="ECO:0000256" key="3">
    <source>
        <dbReference type="ARBA" id="ARBA00022833"/>
    </source>
</evidence>
<dbReference type="GO" id="GO:0005737">
    <property type="term" value="C:cytoplasm"/>
    <property type="evidence" value="ECO:0007669"/>
    <property type="project" value="TreeGrafter"/>
</dbReference>
<reference evidence="7 8" key="2">
    <citation type="submission" date="2018-11" db="EMBL/GenBank/DDBJ databases">
        <authorList>
            <consortium name="Pathogen Informatics"/>
        </authorList>
    </citation>
    <scope>NUCLEOTIDE SEQUENCE [LARGE SCALE GENOMIC DNA]</scope>
    <source>
        <strain evidence="7 8">Egypt</strain>
    </source>
</reference>
<keyword evidence="3" id="KW-0862">Zinc</keyword>
<dbReference type="CDD" id="cd19677">
    <property type="entry name" value="UBR-box_UBR7"/>
    <property type="match status" value="1"/>
</dbReference>
<evidence type="ECO:0000259" key="6">
    <source>
        <dbReference type="PROSITE" id="PS51157"/>
    </source>
</evidence>
<dbReference type="Gene3D" id="3.30.40.10">
    <property type="entry name" value="Zinc/RING finger domain, C3HC4 (zinc finger)"/>
    <property type="match status" value="1"/>
</dbReference>